<dbReference type="STRING" id="1157962.A0A250X036"/>
<name>A0A250X036_9CHLO</name>
<dbReference type="SMART" id="SM00385">
    <property type="entry name" value="CYCLIN"/>
    <property type="match status" value="1"/>
</dbReference>
<accession>A0A250X036</accession>
<evidence type="ECO:0000313" key="5">
    <source>
        <dbReference type="Proteomes" id="UP000232323"/>
    </source>
</evidence>
<feature type="domain" description="Cyclin-like" evidence="3">
    <location>
        <begin position="118"/>
        <end position="199"/>
    </location>
</feature>
<organism evidence="4 5">
    <name type="scientific">Chlamydomonas eustigma</name>
    <dbReference type="NCBI Taxonomy" id="1157962"/>
    <lineage>
        <taxon>Eukaryota</taxon>
        <taxon>Viridiplantae</taxon>
        <taxon>Chlorophyta</taxon>
        <taxon>core chlorophytes</taxon>
        <taxon>Chlorophyceae</taxon>
        <taxon>CS clade</taxon>
        <taxon>Chlamydomonadales</taxon>
        <taxon>Chlamydomonadaceae</taxon>
        <taxon>Chlamydomonas</taxon>
    </lineage>
</organism>
<dbReference type="OrthoDB" id="340962at2759"/>
<evidence type="ECO:0000259" key="3">
    <source>
        <dbReference type="SMART" id="SM00385"/>
    </source>
</evidence>
<evidence type="ECO:0000313" key="4">
    <source>
        <dbReference type="EMBL" id="GAX76437.1"/>
    </source>
</evidence>
<dbReference type="Proteomes" id="UP000232323">
    <property type="component" value="Unassembled WGS sequence"/>
</dbReference>
<dbReference type="InterPro" id="IPR036915">
    <property type="entry name" value="Cyclin-like_sf"/>
</dbReference>
<keyword evidence="1" id="KW-0195">Cyclin</keyword>
<dbReference type="Gene3D" id="1.10.472.10">
    <property type="entry name" value="Cyclin-like"/>
    <property type="match status" value="2"/>
</dbReference>
<dbReference type="AlphaFoldDB" id="A0A250X036"/>
<dbReference type="PANTHER" id="PTHR10026">
    <property type="entry name" value="CYCLIN"/>
    <property type="match status" value="1"/>
</dbReference>
<dbReference type="GO" id="GO:0006357">
    <property type="term" value="P:regulation of transcription by RNA polymerase II"/>
    <property type="evidence" value="ECO:0007669"/>
    <property type="project" value="InterPro"/>
</dbReference>
<dbReference type="EMBL" id="BEGY01000017">
    <property type="protein sequence ID" value="GAX76437.1"/>
    <property type="molecule type" value="Genomic_DNA"/>
</dbReference>
<reference evidence="4 5" key="1">
    <citation type="submission" date="2017-08" db="EMBL/GenBank/DDBJ databases">
        <title>Acidophilic green algal genome provides insights into adaptation to an acidic environment.</title>
        <authorList>
            <person name="Hirooka S."/>
            <person name="Hirose Y."/>
            <person name="Kanesaki Y."/>
            <person name="Higuchi S."/>
            <person name="Fujiwara T."/>
            <person name="Onuma R."/>
            <person name="Era A."/>
            <person name="Ohbayashi R."/>
            <person name="Uzuka A."/>
            <person name="Nozaki H."/>
            <person name="Yoshikawa H."/>
            <person name="Miyagishima S.Y."/>
        </authorList>
    </citation>
    <scope>NUCLEOTIDE SEQUENCE [LARGE SCALE GENOMIC DNA]</scope>
    <source>
        <strain evidence="4 5">NIES-2499</strain>
    </source>
</reference>
<dbReference type="CDD" id="cd20524">
    <property type="entry name" value="CYCLIN_CCNH_rpt1"/>
    <property type="match status" value="1"/>
</dbReference>
<evidence type="ECO:0000256" key="1">
    <source>
        <dbReference type="RuleBase" id="RU000383"/>
    </source>
</evidence>
<dbReference type="InterPro" id="IPR013763">
    <property type="entry name" value="Cyclin-like_dom"/>
</dbReference>
<sequence>MKRNAARNSLPRYEASSCSLKIGSSYNFSSYRSSVKFVPSMDFANSSHKSRWMFTADQLVCMRSKIRKEGLASGERSSKSAKGSEDCNAGLIDNDITATSSSSVSLEDQLKVLRFYERQIMKLCATLNYPPKVKATAIMYLKRFYLIHSCLTHDPARLMLTSVYLAGKIEESYIGAEEFCKLMKQDPKAVLGSEVLLLQGLSFDLIIHSPYRALQGLIEEICGSRTAGQAGDNKDLLSSHSSLVMSTTSPPPPLEDALSTASNDQIEKWRLRSVSAIDALMLSDAPLQYPPGQLALAALRSSLRASGIPIPKFLHRIVCKSLSMSTEDQDMRDSVDQQAHQINMLVSALDDIDRLGAAGSQKVDEEEVRAIDLRLKTMRAQSNAETEDVAAGEAEKAERREAKLRARKEKQAASEARILGVVQQ</sequence>
<dbReference type="InterPro" id="IPR006671">
    <property type="entry name" value="Cyclin_N"/>
</dbReference>
<dbReference type="Pfam" id="PF00134">
    <property type="entry name" value="Cyclin_N"/>
    <property type="match status" value="1"/>
</dbReference>
<keyword evidence="5" id="KW-1185">Reference proteome</keyword>
<dbReference type="InterPro" id="IPR043198">
    <property type="entry name" value="Cyclin/Ssn8"/>
</dbReference>
<comment type="similarity">
    <text evidence="1">Belongs to the cyclin family.</text>
</comment>
<evidence type="ECO:0000256" key="2">
    <source>
        <dbReference type="SAM" id="MobiDB-lite"/>
    </source>
</evidence>
<dbReference type="GO" id="GO:0016538">
    <property type="term" value="F:cyclin-dependent protein serine/threonine kinase regulator activity"/>
    <property type="evidence" value="ECO:0007669"/>
    <property type="project" value="InterPro"/>
</dbReference>
<gene>
    <name evidence="4" type="ORF">CEUSTIGMA_g3882.t1</name>
</gene>
<protein>
    <recommendedName>
        <fullName evidence="3">Cyclin-like domain-containing protein</fullName>
    </recommendedName>
</protein>
<comment type="caution">
    <text evidence="4">The sequence shown here is derived from an EMBL/GenBank/DDBJ whole genome shotgun (WGS) entry which is preliminary data.</text>
</comment>
<dbReference type="SUPFAM" id="SSF47954">
    <property type="entry name" value="Cyclin-like"/>
    <property type="match status" value="2"/>
</dbReference>
<proteinExistence type="inferred from homology"/>
<feature type="region of interest" description="Disordered" evidence="2">
    <location>
        <begin position="405"/>
        <end position="424"/>
    </location>
</feature>